<dbReference type="PANTHER" id="PTHR43856">
    <property type="entry name" value="CARDIOLIPIN HYDROLASE"/>
    <property type="match status" value="1"/>
</dbReference>
<dbReference type="Pfam" id="PF13091">
    <property type="entry name" value="PLDc_2"/>
    <property type="match status" value="1"/>
</dbReference>
<comment type="similarity">
    <text evidence="2">Belongs to the phospholipase D family.</text>
</comment>
<comment type="catalytic activity">
    <reaction evidence="1">
        <text>a 1,2-diacyl-sn-glycero-3-phosphocholine + H2O = a 1,2-diacyl-sn-glycero-3-phosphate + choline + H(+)</text>
        <dbReference type="Rhea" id="RHEA:14445"/>
        <dbReference type="ChEBI" id="CHEBI:15354"/>
        <dbReference type="ChEBI" id="CHEBI:15377"/>
        <dbReference type="ChEBI" id="CHEBI:15378"/>
        <dbReference type="ChEBI" id="CHEBI:57643"/>
        <dbReference type="ChEBI" id="CHEBI:58608"/>
        <dbReference type="EC" id="3.1.4.4"/>
    </reaction>
</comment>
<evidence type="ECO:0000313" key="9">
    <source>
        <dbReference type="EMBL" id="MDA0638039.1"/>
    </source>
</evidence>
<evidence type="ECO:0000256" key="4">
    <source>
        <dbReference type="ARBA" id="ARBA00022801"/>
    </source>
</evidence>
<evidence type="ECO:0000256" key="3">
    <source>
        <dbReference type="ARBA" id="ARBA00012027"/>
    </source>
</evidence>
<dbReference type="RefSeq" id="WP_270158962.1">
    <property type="nucleotide sequence ID" value="NZ_JAPNNL010000198.1"/>
</dbReference>
<dbReference type="EC" id="3.1.4.4" evidence="3"/>
<feature type="chain" id="PRO_5046232811" description="phospholipase D" evidence="7">
    <location>
        <begin position="24"/>
        <end position="415"/>
    </location>
</feature>
<protein>
    <recommendedName>
        <fullName evidence="3">phospholipase D</fullName>
        <ecNumber evidence="3">3.1.4.4</ecNumber>
    </recommendedName>
</protein>
<evidence type="ECO:0000259" key="8">
    <source>
        <dbReference type="Pfam" id="PF13091"/>
    </source>
</evidence>
<gene>
    <name evidence="9" type="ORF">OUY22_31915</name>
</gene>
<dbReference type="InterPro" id="IPR025202">
    <property type="entry name" value="PLD-like_dom"/>
</dbReference>
<dbReference type="InterPro" id="IPR051406">
    <property type="entry name" value="PLD_domain"/>
</dbReference>
<evidence type="ECO:0000256" key="1">
    <source>
        <dbReference type="ARBA" id="ARBA00000798"/>
    </source>
</evidence>
<feature type="signal peptide" evidence="7">
    <location>
        <begin position="1"/>
        <end position="23"/>
    </location>
</feature>
<keyword evidence="4" id="KW-0378">Hydrolase</keyword>
<evidence type="ECO:0000313" key="10">
    <source>
        <dbReference type="Proteomes" id="UP001144036"/>
    </source>
</evidence>
<organism evidence="9 10">
    <name type="scientific">Nonomuraea corallina</name>
    <dbReference type="NCBI Taxonomy" id="2989783"/>
    <lineage>
        <taxon>Bacteria</taxon>
        <taxon>Bacillati</taxon>
        <taxon>Actinomycetota</taxon>
        <taxon>Actinomycetes</taxon>
        <taxon>Streptosporangiales</taxon>
        <taxon>Streptosporangiaceae</taxon>
        <taxon>Nonomuraea</taxon>
    </lineage>
</organism>
<accession>A0ABT4SLI0</accession>
<dbReference type="EMBL" id="JAPNNL010000198">
    <property type="protein sequence ID" value="MDA0638039.1"/>
    <property type="molecule type" value="Genomic_DNA"/>
</dbReference>
<keyword evidence="7" id="KW-0732">Signal</keyword>
<name>A0ABT4SLI0_9ACTN</name>
<evidence type="ECO:0000256" key="2">
    <source>
        <dbReference type="ARBA" id="ARBA00008664"/>
    </source>
</evidence>
<comment type="caution">
    <text evidence="9">The sequence shown here is derived from an EMBL/GenBank/DDBJ whole genome shotgun (WGS) entry which is preliminary data.</text>
</comment>
<proteinExistence type="inferred from homology"/>
<feature type="domain" description="Phospholipase D-like" evidence="8">
    <location>
        <begin position="61"/>
        <end position="217"/>
    </location>
</feature>
<evidence type="ECO:0000256" key="5">
    <source>
        <dbReference type="ARBA" id="ARBA00022963"/>
    </source>
</evidence>
<dbReference type="PANTHER" id="PTHR43856:SF1">
    <property type="entry name" value="MITOCHONDRIAL CARDIOLIPIN HYDROLASE"/>
    <property type="match status" value="1"/>
</dbReference>
<dbReference type="Proteomes" id="UP001144036">
    <property type="component" value="Unassembled WGS sequence"/>
</dbReference>
<keyword evidence="6" id="KW-0443">Lipid metabolism</keyword>
<dbReference type="SUPFAM" id="SSF56024">
    <property type="entry name" value="Phospholipase D/nuclease"/>
    <property type="match status" value="2"/>
</dbReference>
<sequence length="415" mass="45975">MKKIATIAALCLAAALLPTGSAAADVTGPPVLNAPVFNDPVADTGVPGTPSAQQSAVMDQLIRLIRAARTGSEIRFVNHQFSPGRRSTEVADALIQAHQRGVRVKVILDDMENGVNDEITARLRAVLGANEGAGSYVIGCEYPDPAAVERGCIGRNYLHSKFALFSGIEVNGTTHGNVVFQTSSNLSDWYLYNSYNDAFTLTDAAVYNGYATYFDDLREGRRRAPNPAYYWTTPTGSKYRATFFPRVQSSGDPIANILKLVECRYQDADGVYRQTDIRLVLTHFNQHRLAIAQELVRLRGENCWVDLVYYRSSDGTGNADATIRAELARTVNGRRVQVTPCRFTVGDRSVVPHLKLMMTDGFYDDDITPRVYTGSANFTHLENADDAQIRISGRDVHTQYLSYFYKVRDTCRSRT</sequence>
<dbReference type="Gene3D" id="3.30.870.10">
    <property type="entry name" value="Endonuclease Chain A"/>
    <property type="match status" value="2"/>
</dbReference>
<keyword evidence="5" id="KW-0442">Lipid degradation</keyword>
<keyword evidence="10" id="KW-1185">Reference proteome</keyword>
<evidence type="ECO:0000256" key="7">
    <source>
        <dbReference type="SAM" id="SignalP"/>
    </source>
</evidence>
<evidence type="ECO:0000256" key="6">
    <source>
        <dbReference type="ARBA" id="ARBA00023098"/>
    </source>
</evidence>
<reference evidence="9" key="1">
    <citation type="submission" date="2022-11" db="EMBL/GenBank/DDBJ databases">
        <title>Nonomuraea corallina sp. nov., a new species of the genus Nonomuraea isolated from sea side sediment in Thai sea.</title>
        <authorList>
            <person name="Ngamcharungchit C."/>
            <person name="Matsumoto A."/>
            <person name="Suriyachadkun C."/>
            <person name="Panbangred W."/>
            <person name="Inahashi Y."/>
            <person name="Intra B."/>
        </authorList>
    </citation>
    <scope>NUCLEOTIDE SEQUENCE</scope>
    <source>
        <strain evidence="9">MCN248</strain>
    </source>
</reference>